<evidence type="ECO:0000313" key="6">
    <source>
        <dbReference type="Proteomes" id="UP000718281"/>
    </source>
</evidence>
<dbReference type="InterPro" id="IPR036291">
    <property type="entry name" value="NAD(P)-bd_dom_sf"/>
</dbReference>
<keyword evidence="2" id="KW-0521">NADP</keyword>
<keyword evidence="3" id="KW-0560">Oxidoreductase</keyword>
<gene>
    <name evidence="5" type="ORF">IPF40_11180</name>
</gene>
<dbReference type="Proteomes" id="UP000718281">
    <property type="component" value="Unassembled WGS sequence"/>
</dbReference>
<evidence type="ECO:0000256" key="2">
    <source>
        <dbReference type="ARBA" id="ARBA00022857"/>
    </source>
</evidence>
<dbReference type="EMBL" id="JADIXZ010000004">
    <property type="protein sequence ID" value="MBK6301574.1"/>
    <property type="molecule type" value="Genomic_DNA"/>
</dbReference>
<organism evidence="5 6">
    <name type="scientific">Candidatus Phosphoribacter hodrii</name>
    <dbReference type="NCBI Taxonomy" id="2953743"/>
    <lineage>
        <taxon>Bacteria</taxon>
        <taxon>Bacillati</taxon>
        <taxon>Actinomycetota</taxon>
        <taxon>Actinomycetes</taxon>
        <taxon>Micrococcales</taxon>
        <taxon>Dermatophilaceae</taxon>
        <taxon>Candidatus Phosphoribacter</taxon>
    </lineage>
</organism>
<accession>A0A934X716</accession>
<evidence type="ECO:0000313" key="5">
    <source>
        <dbReference type="EMBL" id="MBK6301574.1"/>
    </source>
</evidence>
<evidence type="ECO:0000256" key="4">
    <source>
        <dbReference type="RuleBase" id="RU000363"/>
    </source>
</evidence>
<comment type="similarity">
    <text evidence="1 4">Belongs to the short-chain dehydrogenases/reductases (SDR) family.</text>
</comment>
<dbReference type="InterPro" id="IPR002347">
    <property type="entry name" value="SDR_fam"/>
</dbReference>
<dbReference type="PANTHER" id="PTHR43391:SF14">
    <property type="entry name" value="DEHYDROGENASE_REDUCTASE SDR FAMILY PROTEIN 7-LIKE"/>
    <property type="match status" value="1"/>
</dbReference>
<dbReference type="PRINTS" id="PR00080">
    <property type="entry name" value="SDRFAMILY"/>
</dbReference>
<evidence type="ECO:0000256" key="1">
    <source>
        <dbReference type="ARBA" id="ARBA00006484"/>
    </source>
</evidence>
<dbReference type="PANTHER" id="PTHR43391">
    <property type="entry name" value="RETINOL DEHYDROGENASE-RELATED"/>
    <property type="match status" value="1"/>
</dbReference>
<dbReference type="SUPFAM" id="SSF51735">
    <property type="entry name" value="NAD(P)-binding Rossmann-fold domains"/>
    <property type="match status" value="1"/>
</dbReference>
<dbReference type="PRINTS" id="PR00081">
    <property type="entry name" value="GDHRDH"/>
</dbReference>
<comment type="caution">
    <text evidence="5">The sequence shown here is derived from an EMBL/GenBank/DDBJ whole genome shotgun (WGS) entry which is preliminary data.</text>
</comment>
<sequence length="274" mass="28860">MPPTPRPPRRALVTGGVSGLGLALVRALAARGDQVMAADLADAAPDGVLPAGVTYRQLDVRSDADWAAACEAIERDWGGLDLLVNNAGIAAGGRIEVAEMSEWEATVAVNLLGVVRGCRTFTPMLKRQQSGTIVNIASLAGLTQAPAMSAYNATKAGVVALSETLLHELGPHGIQVSVVCPSFLRTNLAVSLQGADTLAEEGKERYLTRAKRTPEVVAARILRGVDAGRYLILTDADGRVGYWTKRLATPLYRRAMTVPGARMAAVERRGKPGG</sequence>
<dbReference type="AlphaFoldDB" id="A0A934X716"/>
<dbReference type="Pfam" id="PF00106">
    <property type="entry name" value="adh_short"/>
    <property type="match status" value="1"/>
</dbReference>
<reference evidence="5 6" key="1">
    <citation type="submission" date="2020-10" db="EMBL/GenBank/DDBJ databases">
        <title>Connecting structure to function with the recovery of over 1000 high-quality activated sludge metagenome-assembled genomes encoding full-length rRNA genes using long-read sequencing.</title>
        <authorList>
            <person name="Singleton C.M."/>
            <person name="Petriglieri F."/>
            <person name="Kristensen J.M."/>
            <person name="Kirkegaard R.H."/>
            <person name="Michaelsen T.Y."/>
            <person name="Andersen M.H."/>
            <person name="Karst S.M."/>
            <person name="Dueholm M.S."/>
            <person name="Nielsen P.H."/>
            <person name="Albertsen M."/>
        </authorList>
    </citation>
    <scope>NUCLEOTIDE SEQUENCE [LARGE SCALE GENOMIC DNA]</scope>
    <source>
        <strain evidence="5">AalE_18-Q3-R2-46_BAT3C.188</strain>
    </source>
</reference>
<evidence type="ECO:0000256" key="3">
    <source>
        <dbReference type="ARBA" id="ARBA00023002"/>
    </source>
</evidence>
<dbReference type="CDD" id="cd05233">
    <property type="entry name" value="SDR_c"/>
    <property type="match status" value="1"/>
</dbReference>
<proteinExistence type="inferred from homology"/>
<dbReference type="GO" id="GO:0016491">
    <property type="term" value="F:oxidoreductase activity"/>
    <property type="evidence" value="ECO:0007669"/>
    <property type="project" value="UniProtKB-KW"/>
</dbReference>
<protein>
    <submittedName>
        <fullName evidence="5">SDR family NAD(P)-dependent oxidoreductase</fullName>
    </submittedName>
</protein>
<name>A0A934X716_9MICO</name>
<dbReference type="Gene3D" id="3.40.50.720">
    <property type="entry name" value="NAD(P)-binding Rossmann-like Domain"/>
    <property type="match status" value="1"/>
</dbReference>